<name>A0A5D0J5J1_9FLAO</name>
<dbReference type="GO" id="GO:0030416">
    <property type="term" value="P:methylamine metabolic process"/>
    <property type="evidence" value="ECO:0007669"/>
    <property type="project" value="InterPro"/>
</dbReference>
<gene>
    <name evidence="7" type="ORF">FUA24_03380</name>
</gene>
<keyword evidence="2 5" id="KW-0812">Transmembrane</keyword>
<dbReference type="RefSeq" id="WP_148540058.1">
    <property type="nucleotide sequence ID" value="NZ_VSDQ01000241.1"/>
</dbReference>
<evidence type="ECO:0000313" key="7">
    <source>
        <dbReference type="EMBL" id="TYA89192.1"/>
    </source>
</evidence>
<sequence length="144" mass="16222">MRRSNKGYQITANSICFLFIILFVYAATSKLMDFNHFKSQLGRSPYISPYANWMVWAIPSVELLITGLFLFPKQRVLALYSSLSLMTIFTTYLIVVLNFSDSIPCSCGGILATLGWKEHIIFNGAFIVLALIGILSKKKTKHTT</sequence>
<dbReference type="AlphaFoldDB" id="A0A5D0J5J1"/>
<evidence type="ECO:0000256" key="3">
    <source>
        <dbReference type="ARBA" id="ARBA00022989"/>
    </source>
</evidence>
<comment type="subcellular location">
    <subcellularLocation>
        <location evidence="1">Membrane</location>
        <topology evidence="1">Multi-pass membrane protein</topology>
    </subcellularLocation>
</comment>
<evidence type="ECO:0000256" key="1">
    <source>
        <dbReference type="ARBA" id="ARBA00004141"/>
    </source>
</evidence>
<evidence type="ECO:0000259" key="6">
    <source>
        <dbReference type="Pfam" id="PF07291"/>
    </source>
</evidence>
<keyword evidence="3 5" id="KW-1133">Transmembrane helix</keyword>
<feature type="transmembrane region" description="Helical" evidence="5">
    <location>
        <begin position="78"/>
        <end position="99"/>
    </location>
</feature>
<reference evidence="7 8" key="1">
    <citation type="submission" date="2019-08" db="EMBL/GenBank/DDBJ databases">
        <title>Seonamhaeicola sediminis sp. nov., isolated from marine sediment.</title>
        <authorList>
            <person name="Cao W.R."/>
        </authorList>
    </citation>
    <scope>NUCLEOTIDE SEQUENCE [LARGE SCALE GENOMIC DNA]</scope>
    <source>
        <strain evidence="7 8">B011</strain>
    </source>
</reference>
<evidence type="ECO:0000256" key="5">
    <source>
        <dbReference type="SAM" id="Phobius"/>
    </source>
</evidence>
<dbReference type="Pfam" id="PF07291">
    <property type="entry name" value="MauE"/>
    <property type="match status" value="1"/>
</dbReference>
<dbReference type="Proteomes" id="UP000323930">
    <property type="component" value="Unassembled WGS sequence"/>
</dbReference>
<evidence type="ECO:0000256" key="2">
    <source>
        <dbReference type="ARBA" id="ARBA00022692"/>
    </source>
</evidence>
<keyword evidence="8" id="KW-1185">Reference proteome</keyword>
<evidence type="ECO:0000313" key="8">
    <source>
        <dbReference type="Proteomes" id="UP000323930"/>
    </source>
</evidence>
<dbReference type="EMBL" id="VSDQ01000241">
    <property type="protein sequence ID" value="TYA89192.1"/>
    <property type="molecule type" value="Genomic_DNA"/>
</dbReference>
<protein>
    <recommendedName>
        <fullName evidence="6">Methylamine utilisation protein MauE domain-containing protein</fullName>
    </recommendedName>
</protein>
<organism evidence="7 8">
    <name type="scientific">Seonamhaeicola marinus</name>
    <dbReference type="NCBI Taxonomy" id="1912246"/>
    <lineage>
        <taxon>Bacteria</taxon>
        <taxon>Pseudomonadati</taxon>
        <taxon>Bacteroidota</taxon>
        <taxon>Flavobacteriia</taxon>
        <taxon>Flavobacteriales</taxon>
        <taxon>Flavobacteriaceae</taxon>
    </lineage>
</organism>
<dbReference type="OrthoDB" id="673785at2"/>
<accession>A0A5D0J5J1</accession>
<keyword evidence="4 5" id="KW-0472">Membrane</keyword>
<feature type="transmembrane region" description="Helical" evidence="5">
    <location>
        <begin position="50"/>
        <end position="71"/>
    </location>
</feature>
<dbReference type="InterPro" id="IPR009908">
    <property type="entry name" value="Methylamine_util_MauE"/>
</dbReference>
<comment type="caution">
    <text evidence="7">The sequence shown here is derived from an EMBL/GenBank/DDBJ whole genome shotgun (WGS) entry which is preliminary data.</text>
</comment>
<evidence type="ECO:0000256" key="4">
    <source>
        <dbReference type="ARBA" id="ARBA00023136"/>
    </source>
</evidence>
<proteinExistence type="predicted"/>
<feature type="domain" description="Methylamine utilisation protein MauE" evidence="6">
    <location>
        <begin position="11"/>
        <end position="135"/>
    </location>
</feature>
<dbReference type="GO" id="GO:0016020">
    <property type="term" value="C:membrane"/>
    <property type="evidence" value="ECO:0007669"/>
    <property type="project" value="UniProtKB-SubCell"/>
</dbReference>
<feature type="transmembrane region" description="Helical" evidence="5">
    <location>
        <begin position="119"/>
        <end position="136"/>
    </location>
</feature>